<sequence>MLSARFRWLVGQHDVMANPLAGIKVRRQATSRLMLTVRNDGLVWGFGV</sequence>
<name>A0A0S4TP16_RALSL</name>
<reference evidence="1" key="1">
    <citation type="submission" date="2015-10" db="EMBL/GenBank/DDBJ databases">
        <authorList>
            <person name="Gilbert D.G."/>
        </authorList>
    </citation>
    <scope>NUCLEOTIDE SEQUENCE</scope>
    <source>
        <strain evidence="1">Phyl III-seqv23</strain>
    </source>
</reference>
<evidence type="ECO:0000313" key="1">
    <source>
        <dbReference type="EMBL" id="CUV11395.1"/>
    </source>
</evidence>
<proteinExistence type="predicted"/>
<dbReference type="AlphaFoldDB" id="A0A0S4TP16"/>
<protein>
    <submittedName>
        <fullName evidence="1">Hypothethical protein</fullName>
    </submittedName>
</protein>
<gene>
    <name evidence="1" type="ORF">RUN39_v1_120019</name>
</gene>
<dbReference type="EMBL" id="LN899819">
    <property type="protein sequence ID" value="CUV11395.1"/>
    <property type="molecule type" value="Genomic_DNA"/>
</dbReference>
<organism evidence="1">
    <name type="scientific">Ralstonia solanacearum</name>
    <name type="common">Pseudomonas solanacearum</name>
    <dbReference type="NCBI Taxonomy" id="305"/>
    <lineage>
        <taxon>Bacteria</taxon>
        <taxon>Pseudomonadati</taxon>
        <taxon>Pseudomonadota</taxon>
        <taxon>Betaproteobacteria</taxon>
        <taxon>Burkholderiales</taxon>
        <taxon>Burkholderiaceae</taxon>
        <taxon>Ralstonia</taxon>
        <taxon>Ralstonia solanacearum species complex</taxon>
    </lineage>
</organism>
<accession>A0A0S4TP16</accession>